<name>A0A8S9MSK9_BRACR</name>
<accession>A0A8S9MSK9</accession>
<dbReference type="EMBL" id="QGKX02002183">
    <property type="protein sequence ID" value="KAF3484529.1"/>
    <property type="molecule type" value="Genomic_DNA"/>
</dbReference>
<reference evidence="1" key="1">
    <citation type="submission" date="2019-12" db="EMBL/GenBank/DDBJ databases">
        <title>Genome sequencing and annotation of Brassica cretica.</title>
        <authorList>
            <person name="Studholme D.J."/>
            <person name="Sarris P."/>
        </authorList>
    </citation>
    <scope>NUCLEOTIDE SEQUENCE</scope>
    <source>
        <strain evidence="1">PFS-109/04</strain>
        <tissue evidence="1">Leaf</tissue>
    </source>
</reference>
<protein>
    <submittedName>
        <fullName evidence="1">Uncharacterized protein</fullName>
    </submittedName>
</protein>
<sequence>MTILTLKILNFSQILEEALIKDAEAGLQDEEMNQAENVEHPVTDGRDIAVKKLS</sequence>
<evidence type="ECO:0000313" key="2">
    <source>
        <dbReference type="Proteomes" id="UP000712600"/>
    </source>
</evidence>
<gene>
    <name evidence="1" type="ORF">F2Q69_00054091</name>
</gene>
<dbReference type="Proteomes" id="UP000712600">
    <property type="component" value="Unassembled WGS sequence"/>
</dbReference>
<evidence type="ECO:0000313" key="1">
    <source>
        <dbReference type="EMBL" id="KAF3484529.1"/>
    </source>
</evidence>
<dbReference type="AlphaFoldDB" id="A0A8S9MSK9"/>
<comment type="caution">
    <text evidence="1">The sequence shown here is derived from an EMBL/GenBank/DDBJ whole genome shotgun (WGS) entry which is preliminary data.</text>
</comment>
<proteinExistence type="predicted"/>
<organism evidence="1 2">
    <name type="scientific">Brassica cretica</name>
    <name type="common">Mustard</name>
    <dbReference type="NCBI Taxonomy" id="69181"/>
    <lineage>
        <taxon>Eukaryota</taxon>
        <taxon>Viridiplantae</taxon>
        <taxon>Streptophyta</taxon>
        <taxon>Embryophyta</taxon>
        <taxon>Tracheophyta</taxon>
        <taxon>Spermatophyta</taxon>
        <taxon>Magnoliopsida</taxon>
        <taxon>eudicotyledons</taxon>
        <taxon>Gunneridae</taxon>
        <taxon>Pentapetalae</taxon>
        <taxon>rosids</taxon>
        <taxon>malvids</taxon>
        <taxon>Brassicales</taxon>
        <taxon>Brassicaceae</taxon>
        <taxon>Brassiceae</taxon>
        <taxon>Brassica</taxon>
    </lineage>
</organism>